<comment type="catalytic activity">
    <reaction evidence="15 16">
        <text>DNA(n) + a 2'-deoxyribonucleoside 5'-triphosphate = DNA(n+1) + diphosphate</text>
        <dbReference type="Rhea" id="RHEA:22508"/>
        <dbReference type="Rhea" id="RHEA-COMP:17339"/>
        <dbReference type="Rhea" id="RHEA-COMP:17340"/>
        <dbReference type="ChEBI" id="CHEBI:33019"/>
        <dbReference type="ChEBI" id="CHEBI:61560"/>
        <dbReference type="ChEBI" id="CHEBI:173112"/>
        <dbReference type="EC" id="2.7.7.7"/>
    </reaction>
</comment>
<dbReference type="InterPro" id="IPR025687">
    <property type="entry name" value="Znf-C4pol"/>
</dbReference>
<dbReference type="SUPFAM" id="SSF56672">
    <property type="entry name" value="DNA/RNA polymerases"/>
    <property type="match status" value="1"/>
</dbReference>
<dbReference type="eggNOG" id="KOG0969">
    <property type="taxonomic scope" value="Eukaryota"/>
</dbReference>
<dbReference type="Gene3D" id="3.90.1600.10">
    <property type="entry name" value="Palm domain of DNA polymerase"/>
    <property type="match status" value="1"/>
</dbReference>
<evidence type="ECO:0000256" key="9">
    <source>
        <dbReference type="ARBA" id="ARBA00022771"/>
    </source>
</evidence>
<dbReference type="HOGENOM" id="CLU_443417_0_0_1"/>
<dbReference type="InParanoid" id="G2XNI9"/>
<dbReference type="OrthoDB" id="2414538at2759"/>
<reference evidence="20" key="1">
    <citation type="journal article" date="2011" name="PLoS Genet.">
        <title>Genomic analysis of the necrotrophic fungal pathogens Sclerotinia sclerotiorum and Botrytis cinerea.</title>
        <authorList>
            <person name="Amselem J."/>
            <person name="Cuomo C.A."/>
            <person name="van Kan J.A."/>
            <person name="Viaud M."/>
            <person name="Benito E.P."/>
            <person name="Couloux A."/>
            <person name="Coutinho P.M."/>
            <person name="de Vries R.P."/>
            <person name="Dyer P.S."/>
            <person name="Fillinger S."/>
            <person name="Fournier E."/>
            <person name="Gout L."/>
            <person name="Hahn M."/>
            <person name="Kohn L."/>
            <person name="Lapalu N."/>
            <person name="Plummer K.M."/>
            <person name="Pradier J.M."/>
            <person name="Quevillon E."/>
            <person name="Sharon A."/>
            <person name="Simon A."/>
            <person name="ten Have A."/>
            <person name="Tudzynski B."/>
            <person name="Tudzynski P."/>
            <person name="Wincker P."/>
            <person name="Andrew M."/>
            <person name="Anthouard V."/>
            <person name="Beever R.E."/>
            <person name="Beffa R."/>
            <person name="Benoit I."/>
            <person name="Bouzid O."/>
            <person name="Brault B."/>
            <person name="Chen Z."/>
            <person name="Choquer M."/>
            <person name="Collemare J."/>
            <person name="Cotton P."/>
            <person name="Danchin E.G."/>
            <person name="Da Silva C."/>
            <person name="Gautier A."/>
            <person name="Giraud C."/>
            <person name="Giraud T."/>
            <person name="Gonzalez C."/>
            <person name="Grossetete S."/>
            <person name="Guldener U."/>
            <person name="Henrissat B."/>
            <person name="Howlett B.J."/>
            <person name="Kodira C."/>
            <person name="Kretschmer M."/>
            <person name="Lappartient A."/>
            <person name="Leroch M."/>
            <person name="Levis C."/>
            <person name="Mauceli E."/>
            <person name="Neuveglise C."/>
            <person name="Oeser B."/>
            <person name="Pearson M."/>
            <person name="Poulain J."/>
            <person name="Poussereau N."/>
            <person name="Quesneville H."/>
            <person name="Rascle C."/>
            <person name="Schumacher J."/>
            <person name="Segurens B."/>
            <person name="Sexton A."/>
            <person name="Silva E."/>
            <person name="Sirven C."/>
            <person name="Soanes D.M."/>
            <person name="Talbot N.J."/>
            <person name="Templeton M."/>
            <person name="Yandava C."/>
            <person name="Yarden O."/>
            <person name="Zeng Q."/>
            <person name="Rollins J.A."/>
            <person name="Lebrun M.H."/>
            <person name="Dickman M."/>
        </authorList>
    </citation>
    <scope>NUCLEOTIDE SEQUENCE [LARGE SCALE GENOMIC DNA]</scope>
    <source>
        <strain evidence="20">T4</strain>
    </source>
</reference>
<keyword evidence="14 16" id="KW-0539">Nucleus</keyword>
<dbReference type="GO" id="GO:0043625">
    <property type="term" value="C:delta DNA polymerase complex"/>
    <property type="evidence" value="ECO:0007669"/>
    <property type="project" value="TreeGrafter"/>
</dbReference>
<keyword evidence="3 16" id="KW-0004">4Fe-4S</keyword>
<keyword evidence="12 16" id="KW-0239">DNA-directed DNA polymerase</keyword>
<keyword evidence="7" id="KW-0540">Nuclease</keyword>
<dbReference type="EMBL" id="FQ790246">
    <property type="protein sequence ID" value="CCD42445.1"/>
    <property type="molecule type" value="Genomic_DNA"/>
</dbReference>
<accession>G2XNI9</accession>
<gene>
    <name evidence="19" type="ORF">BofuT4_P075280.1</name>
</gene>
<keyword evidence="4 16" id="KW-0808">Transferase</keyword>
<dbReference type="GO" id="GO:0003677">
    <property type="term" value="F:DNA binding"/>
    <property type="evidence" value="ECO:0007669"/>
    <property type="project" value="UniProtKB-KW"/>
</dbReference>
<dbReference type="STRING" id="999810.G2XNI9"/>
<dbReference type="Pfam" id="PF14260">
    <property type="entry name" value="zf-C4pol"/>
    <property type="match status" value="1"/>
</dbReference>
<protein>
    <recommendedName>
        <fullName evidence="16">DNA polymerase</fullName>
        <ecNumber evidence="16">2.7.7.7</ecNumber>
    </recommendedName>
</protein>
<dbReference type="Gene3D" id="3.30.420.10">
    <property type="entry name" value="Ribonuclease H-like superfamily/Ribonuclease H"/>
    <property type="match status" value="1"/>
</dbReference>
<evidence type="ECO:0000256" key="5">
    <source>
        <dbReference type="ARBA" id="ARBA00022695"/>
    </source>
</evidence>
<dbReference type="AlphaFoldDB" id="G2XNI9"/>
<dbReference type="PROSITE" id="PS00116">
    <property type="entry name" value="DNA_POLYMERASE_B"/>
    <property type="match status" value="1"/>
</dbReference>
<dbReference type="GO" id="GO:0006287">
    <property type="term" value="P:base-excision repair, gap-filling"/>
    <property type="evidence" value="ECO:0007669"/>
    <property type="project" value="TreeGrafter"/>
</dbReference>
<comment type="cofactor">
    <cofactor evidence="16">
        <name>[4Fe-4S] cluster</name>
        <dbReference type="ChEBI" id="CHEBI:49883"/>
    </cofactor>
</comment>
<evidence type="ECO:0000256" key="2">
    <source>
        <dbReference type="ARBA" id="ARBA00005755"/>
    </source>
</evidence>
<keyword evidence="16" id="KW-0411">Iron-sulfur</keyword>
<name>G2XNI9_BOTF4</name>
<dbReference type="Gene3D" id="1.10.287.690">
    <property type="entry name" value="Helix hairpin bin"/>
    <property type="match status" value="1"/>
</dbReference>
<dbReference type="FunCoup" id="G2XNI9">
    <property type="interactions" value="725"/>
</dbReference>
<evidence type="ECO:0000256" key="6">
    <source>
        <dbReference type="ARBA" id="ARBA00022705"/>
    </source>
</evidence>
<keyword evidence="13 16" id="KW-0238">DNA-binding</keyword>
<dbReference type="GO" id="GO:0003887">
    <property type="term" value="F:DNA-directed DNA polymerase activity"/>
    <property type="evidence" value="ECO:0007669"/>
    <property type="project" value="UniProtKB-KW"/>
</dbReference>
<dbReference type="GO" id="GO:0006297">
    <property type="term" value="P:nucleotide-excision repair, DNA gap filling"/>
    <property type="evidence" value="ECO:0007669"/>
    <property type="project" value="TreeGrafter"/>
</dbReference>
<keyword evidence="5 16" id="KW-0548">Nucleotidyltransferase</keyword>
<feature type="domain" description="DNA-directed DNA polymerase family B multifunctional" evidence="17">
    <location>
        <begin position="49"/>
        <end position="480"/>
    </location>
</feature>
<dbReference type="PANTHER" id="PTHR10322">
    <property type="entry name" value="DNA POLYMERASE CATALYTIC SUBUNIT"/>
    <property type="match status" value="1"/>
</dbReference>
<dbReference type="PANTHER" id="PTHR10322:SF23">
    <property type="entry name" value="DNA POLYMERASE DELTA CATALYTIC SUBUNIT"/>
    <property type="match status" value="1"/>
</dbReference>
<dbReference type="InterPro" id="IPR017964">
    <property type="entry name" value="DNA-dir_DNA_pol_B_CS"/>
</dbReference>
<evidence type="ECO:0000256" key="13">
    <source>
        <dbReference type="ARBA" id="ARBA00023125"/>
    </source>
</evidence>
<evidence type="ECO:0000256" key="4">
    <source>
        <dbReference type="ARBA" id="ARBA00022679"/>
    </source>
</evidence>
<organism evidence="19 20">
    <name type="scientific">Botryotinia fuckeliana (strain T4)</name>
    <name type="common">Noble rot fungus</name>
    <name type="synonym">Botrytis cinerea</name>
    <dbReference type="NCBI Taxonomy" id="999810"/>
    <lineage>
        <taxon>Eukaryota</taxon>
        <taxon>Fungi</taxon>
        <taxon>Dikarya</taxon>
        <taxon>Ascomycota</taxon>
        <taxon>Pezizomycotina</taxon>
        <taxon>Leotiomycetes</taxon>
        <taxon>Helotiales</taxon>
        <taxon>Sclerotiniaceae</taxon>
        <taxon>Botrytis</taxon>
    </lineage>
</organism>
<dbReference type="InterPro" id="IPR043502">
    <property type="entry name" value="DNA/RNA_pol_sf"/>
</dbReference>
<dbReference type="GO" id="GO:0000166">
    <property type="term" value="F:nucleotide binding"/>
    <property type="evidence" value="ECO:0007669"/>
    <property type="project" value="InterPro"/>
</dbReference>
<dbReference type="FunFam" id="1.10.287.690:FF:000001">
    <property type="entry name" value="DNA polymerase"/>
    <property type="match status" value="1"/>
</dbReference>
<keyword evidence="16" id="KW-0408">Iron</keyword>
<keyword evidence="9 16" id="KW-0863">Zinc-finger</keyword>
<evidence type="ECO:0000256" key="7">
    <source>
        <dbReference type="ARBA" id="ARBA00022722"/>
    </source>
</evidence>
<keyword evidence="11" id="KW-0269">Exonuclease</keyword>
<dbReference type="GO" id="GO:0008270">
    <property type="term" value="F:zinc ion binding"/>
    <property type="evidence" value="ECO:0007669"/>
    <property type="project" value="UniProtKB-KW"/>
</dbReference>
<feature type="domain" description="C4-type zinc-finger of DNA polymerase delta" evidence="18">
    <location>
        <begin position="518"/>
        <end position="592"/>
    </location>
</feature>
<comment type="similarity">
    <text evidence="2 16">Belongs to the DNA polymerase type-B family.</text>
</comment>
<evidence type="ECO:0000256" key="1">
    <source>
        <dbReference type="ARBA" id="ARBA00004123"/>
    </source>
</evidence>
<proteinExistence type="inferred from homology"/>
<evidence type="ECO:0000259" key="17">
    <source>
        <dbReference type="Pfam" id="PF00136"/>
    </source>
</evidence>
<keyword evidence="10" id="KW-0378">Hydrolase</keyword>
<dbReference type="InterPro" id="IPR050240">
    <property type="entry name" value="DNA_pol_type-B"/>
</dbReference>
<dbReference type="InterPro" id="IPR012337">
    <property type="entry name" value="RNaseH-like_sf"/>
</dbReference>
<dbReference type="InterPro" id="IPR036397">
    <property type="entry name" value="RNaseH_sf"/>
</dbReference>
<keyword evidence="8 16" id="KW-0479">Metal-binding</keyword>
<evidence type="ECO:0000256" key="10">
    <source>
        <dbReference type="ARBA" id="ARBA00022801"/>
    </source>
</evidence>
<evidence type="ECO:0000256" key="12">
    <source>
        <dbReference type="ARBA" id="ARBA00022932"/>
    </source>
</evidence>
<evidence type="ECO:0000256" key="11">
    <source>
        <dbReference type="ARBA" id="ARBA00022839"/>
    </source>
</evidence>
<dbReference type="InterPro" id="IPR006172">
    <property type="entry name" value="DNA-dir_DNA_pol_B"/>
</dbReference>
<dbReference type="CDD" id="cd05533">
    <property type="entry name" value="POLBc_delta"/>
    <property type="match status" value="1"/>
</dbReference>
<keyword evidence="16" id="KW-0862">Zinc</keyword>
<evidence type="ECO:0000256" key="16">
    <source>
        <dbReference type="RuleBase" id="RU000442"/>
    </source>
</evidence>
<evidence type="ECO:0000313" key="20">
    <source>
        <dbReference type="Proteomes" id="UP000008177"/>
    </source>
</evidence>
<keyword evidence="6 16" id="KW-0235">DNA replication</keyword>
<evidence type="ECO:0000256" key="3">
    <source>
        <dbReference type="ARBA" id="ARBA00022485"/>
    </source>
</evidence>
<dbReference type="InterPro" id="IPR042087">
    <property type="entry name" value="DNA_pol_B_thumb"/>
</dbReference>
<evidence type="ECO:0000256" key="15">
    <source>
        <dbReference type="ARBA" id="ARBA00049244"/>
    </source>
</evidence>
<dbReference type="Gene3D" id="1.10.132.60">
    <property type="entry name" value="DNA polymerase family B, C-terminal domain"/>
    <property type="match status" value="1"/>
</dbReference>
<dbReference type="GO" id="GO:0051539">
    <property type="term" value="F:4 iron, 4 sulfur cluster binding"/>
    <property type="evidence" value="ECO:0007669"/>
    <property type="project" value="UniProtKB-KW"/>
</dbReference>
<evidence type="ECO:0000256" key="8">
    <source>
        <dbReference type="ARBA" id="ARBA00022723"/>
    </source>
</evidence>
<evidence type="ECO:0000313" key="19">
    <source>
        <dbReference type="EMBL" id="CCD42445.1"/>
    </source>
</evidence>
<evidence type="ECO:0000256" key="14">
    <source>
        <dbReference type="ARBA" id="ARBA00023242"/>
    </source>
</evidence>
<sequence>MITELFNGTPESRRRLAVYCLKDAFLPQRLMDKLSCLENYTEMARVTGVPFNFLLSRGQQVKFISQLFRKALEQKLVIPNLSSNSSEEQYEGATVIEPTRGYYSVPIATLDFASLYPSIIQAHNLCYTTLLKKDVVEALKLEKDEDYIVTPNGDMFVTTKQRKGLLTQILEELLTARKQAKRELAVETDPFKKAVLNGRQLALKISANSVYGLTGATVGKVPCLPIASSTTSYGRQMIEKTKAEVEAKYTIANGYSHDAQVIYGDTDSVMVKFGVKELAEAMKLGEEAAQYVSSKFIKPIKLEFEKVYYPYLLINKKRYAGLYWTNPDKYDKMDTKGIETVRRDNCRLVQNVIETVLRMILIDQDVQGAQDYVKDTISDLLQNKIDMSKLVITKALAKADYTAKQAHVELAERMKKRDAGSAPTLGDRVAYVIIKGSAGAKNFERSEDPIFVLENNVPIDTKYYLDNQLAKPLGRIFEPILGETKANSLLAGAHTRAISVAAPTIGGLMKFAKKTSTCMSCKKPLVKAHEKDGAVCTDCAPRIGEMYQKQLNKVSDLEVRFGRLWTQCQRCQGSMHCEVICSSKDCPIFYMRMKAKKDVEDAGKELERFDFDQSAW</sequence>
<dbReference type="InterPro" id="IPR006134">
    <property type="entry name" value="DNA-dir_DNA_pol_B_multi_dom"/>
</dbReference>
<dbReference type="GO" id="GO:0045004">
    <property type="term" value="P:DNA replication proofreading"/>
    <property type="evidence" value="ECO:0007669"/>
    <property type="project" value="TreeGrafter"/>
</dbReference>
<comment type="subcellular location">
    <subcellularLocation>
        <location evidence="1 16">Nucleus</location>
    </subcellularLocation>
</comment>
<dbReference type="PRINTS" id="PR00106">
    <property type="entry name" value="DNAPOLB"/>
</dbReference>
<dbReference type="SMART" id="SM00486">
    <property type="entry name" value="POLBc"/>
    <property type="match status" value="1"/>
</dbReference>
<dbReference type="InterPro" id="IPR023211">
    <property type="entry name" value="DNA_pol_palm_dom_sf"/>
</dbReference>
<dbReference type="GO" id="GO:0008296">
    <property type="term" value="F:3'-5'-DNA exonuclease activity"/>
    <property type="evidence" value="ECO:0007669"/>
    <property type="project" value="TreeGrafter"/>
</dbReference>
<dbReference type="SUPFAM" id="SSF53098">
    <property type="entry name" value="Ribonuclease H-like"/>
    <property type="match status" value="1"/>
</dbReference>
<dbReference type="NCBIfam" id="TIGR00592">
    <property type="entry name" value="pol2"/>
    <property type="match status" value="1"/>
</dbReference>
<dbReference type="FunFam" id="1.10.132.60:FF:000001">
    <property type="entry name" value="DNA polymerase"/>
    <property type="match status" value="1"/>
</dbReference>
<dbReference type="Pfam" id="PF00136">
    <property type="entry name" value="DNA_pol_B"/>
    <property type="match status" value="1"/>
</dbReference>
<dbReference type="Proteomes" id="UP000008177">
    <property type="component" value="Unplaced contigs"/>
</dbReference>
<dbReference type="EC" id="2.7.7.7" evidence="16"/>
<evidence type="ECO:0000259" key="18">
    <source>
        <dbReference type="Pfam" id="PF14260"/>
    </source>
</evidence>